<dbReference type="Pfam" id="PF05656">
    <property type="entry name" value="DUF805"/>
    <property type="match status" value="1"/>
</dbReference>
<dbReference type="Proteomes" id="UP000570514">
    <property type="component" value="Unassembled WGS sequence"/>
</dbReference>
<keyword evidence="2" id="KW-0812">Transmembrane</keyword>
<reference evidence="3 4" key="1">
    <citation type="submission" date="2020-03" db="EMBL/GenBank/DDBJ databases">
        <title>Genomic Encyclopedia of Type Strains, Phase IV (KMG-IV): sequencing the most valuable type-strain genomes for metagenomic binning, comparative biology and taxonomic classification.</title>
        <authorList>
            <person name="Goeker M."/>
        </authorList>
    </citation>
    <scope>NUCLEOTIDE SEQUENCE [LARGE SCALE GENOMIC DNA]</scope>
    <source>
        <strain evidence="3 4">DSM 19867</strain>
    </source>
</reference>
<feature type="transmembrane region" description="Helical" evidence="2">
    <location>
        <begin position="93"/>
        <end position="118"/>
    </location>
</feature>
<feature type="transmembrane region" description="Helical" evidence="2">
    <location>
        <begin position="26"/>
        <end position="44"/>
    </location>
</feature>
<evidence type="ECO:0000313" key="3">
    <source>
        <dbReference type="EMBL" id="NIK89880.1"/>
    </source>
</evidence>
<evidence type="ECO:0000256" key="2">
    <source>
        <dbReference type="SAM" id="Phobius"/>
    </source>
</evidence>
<sequence length="148" mass="15739">MPILSALLIAMQKAFDFSGRAGRLEFWSFASFWLLVAVFAAKAFHLPPAPALSLDWSLRALGAAPVLLLPAALLVPFAAVAVRRLHDVGLSGWWLLTATAPVPILDLLVIGTQIVCFAKKGTAGDNRYGPDPLAARGDMQPAFDSGTL</sequence>
<protein>
    <submittedName>
        <fullName evidence="3">Uncharacterized membrane protein YhaH (DUF805 family)</fullName>
    </submittedName>
</protein>
<evidence type="ECO:0000256" key="1">
    <source>
        <dbReference type="SAM" id="MobiDB-lite"/>
    </source>
</evidence>
<comment type="caution">
    <text evidence="3">The sequence shown here is derived from an EMBL/GenBank/DDBJ whole genome shotgun (WGS) entry which is preliminary data.</text>
</comment>
<evidence type="ECO:0000313" key="4">
    <source>
        <dbReference type="Proteomes" id="UP000570514"/>
    </source>
</evidence>
<feature type="region of interest" description="Disordered" evidence="1">
    <location>
        <begin position="129"/>
        <end position="148"/>
    </location>
</feature>
<proteinExistence type="predicted"/>
<dbReference type="AlphaFoldDB" id="A0A846N4A2"/>
<keyword evidence="2" id="KW-0472">Membrane</keyword>
<accession>A0A846N4A2</accession>
<name>A0A846N4A2_9PROT</name>
<gene>
    <name evidence="3" type="ORF">FHS83_003198</name>
</gene>
<dbReference type="PANTHER" id="PTHR34980:SF2">
    <property type="entry name" value="INNER MEMBRANE PROTEIN YHAH-RELATED"/>
    <property type="match status" value="1"/>
</dbReference>
<dbReference type="RefSeq" id="WP_208414901.1">
    <property type="nucleotide sequence ID" value="NZ_BAAADC010000001.1"/>
</dbReference>
<keyword evidence="4" id="KW-1185">Reference proteome</keyword>
<dbReference type="EMBL" id="JAASRM010000001">
    <property type="protein sequence ID" value="NIK89880.1"/>
    <property type="molecule type" value="Genomic_DNA"/>
</dbReference>
<dbReference type="GO" id="GO:0005886">
    <property type="term" value="C:plasma membrane"/>
    <property type="evidence" value="ECO:0007669"/>
    <property type="project" value="TreeGrafter"/>
</dbReference>
<feature type="transmembrane region" description="Helical" evidence="2">
    <location>
        <begin position="56"/>
        <end position="81"/>
    </location>
</feature>
<dbReference type="InterPro" id="IPR008523">
    <property type="entry name" value="DUF805"/>
</dbReference>
<dbReference type="PANTHER" id="PTHR34980">
    <property type="entry name" value="INNER MEMBRANE PROTEIN-RELATED-RELATED"/>
    <property type="match status" value="1"/>
</dbReference>
<keyword evidence="2" id="KW-1133">Transmembrane helix</keyword>
<organism evidence="3 4">
    <name type="scientific">Rhizomicrobium palustre</name>
    <dbReference type="NCBI Taxonomy" id="189966"/>
    <lineage>
        <taxon>Bacteria</taxon>
        <taxon>Pseudomonadati</taxon>
        <taxon>Pseudomonadota</taxon>
        <taxon>Alphaproteobacteria</taxon>
        <taxon>Micropepsales</taxon>
        <taxon>Micropepsaceae</taxon>
        <taxon>Rhizomicrobium</taxon>
    </lineage>
</organism>